<dbReference type="InterPro" id="IPR027385">
    <property type="entry name" value="Beta-barrel_OMP"/>
</dbReference>
<dbReference type="Pfam" id="PF13505">
    <property type="entry name" value="OMP_b-brl"/>
    <property type="match status" value="1"/>
</dbReference>
<keyword evidence="1 2" id="KW-0732">Signal</keyword>
<feature type="signal peptide" evidence="2">
    <location>
        <begin position="1"/>
        <end position="19"/>
    </location>
</feature>
<dbReference type="SUPFAM" id="SSF56925">
    <property type="entry name" value="OMPA-like"/>
    <property type="match status" value="1"/>
</dbReference>
<name>A0AAU9CSB6_9BACT</name>
<proteinExistence type="predicted"/>
<evidence type="ECO:0000256" key="2">
    <source>
        <dbReference type="SAM" id="SignalP"/>
    </source>
</evidence>
<dbReference type="AlphaFoldDB" id="A0AAU9CSB6"/>
<accession>A0AAU9CSB6</accession>
<evidence type="ECO:0000259" key="3">
    <source>
        <dbReference type="Pfam" id="PF13505"/>
    </source>
</evidence>
<evidence type="ECO:0000313" key="5">
    <source>
        <dbReference type="Proteomes" id="UP001348817"/>
    </source>
</evidence>
<evidence type="ECO:0000256" key="1">
    <source>
        <dbReference type="ARBA" id="ARBA00022729"/>
    </source>
</evidence>
<dbReference type="EMBL" id="AP025314">
    <property type="protein sequence ID" value="BDD08257.1"/>
    <property type="molecule type" value="Genomic_DNA"/>
</dbReference>
<dbReference type="RefSeq" id="WP_338393527.1">
    <property type="nucleotide sequence ID" value="NZ_AP025314.1"/>
</dbReference>
<dbReference type="InterPro" id="IPR011250">
    <property type="entry name" value="OMP/PagP_B-barrel"/>
</dbReference>
<feature type="chain" id="PRO_5043706465" description="Outer membrane protein beta-barrel domain-containing protein" evidence="2">
    <location>
        <begin position="20"/>
        <end position="180"/>
    </location>
</feature>
<protein>
    <recommendedName>
        <fullName evidence="3">Outer membrane protein beta-barrel domain-containing protein</fullName>
    </recommendedName>
</protein>
<keyword evidence="5" id="KW-1185">Reference proteome</keyword>
<dbReference type="KEGG" id="fax:FUAX_06890"/>
<feature type="domain" description="Outer membrane protein beta-barrel" evidence="3">
    <location>
        <begin position="8"/>
        <end position="179"/>
    </location>
</feature>
<gene>
    <name evidence="4" type="ORF">FUAX_06890</name>
</gene>
<reference evidence="4 5" key="1">
    <citation type="submission" date="2021-12" db="EMBL/GenBank/DDBJ databases">
        <title>Genome sequencing of bacteria with rrn-lacking chromosome and rrn-plasmid.</title>
        <authorList>
            <person name="Anda M."/>
            <person name="Iwasaki W."/>
        </authorList>
    </citation>
    <scope>NUCLEOTIDE SEQUENCE [LARGE SCALE GENOMIC DNA]</scope>
    <source>
        <strain evidence="4 5">DSM 100852</strain>
    </source>
</reference>
<sequence>MKKLFFLSLLMLTVFSAQAQDYYGFGVKGGLNLSNLRGADGKMLPGFVGGIYFEYPLAEGFSVLSETVYSAQGAKADKENLPDLKLNYINWPILAKVALTEGLHLEAGPQMGFLVGGSGGRFKRSDYKTFDLAGSVGLSLDISHNVNIGARYNHGFLKVNKVGDELKNKNFQIALSISFW</sequence>
<evidence type="ECO:0000313" key="4">
    <source>
        <dbReference type="EMBL" id="BDD08257.1"/>
    </source>
</evidence>
<dbReference type="Proteomes" id="UP001348817">
    <property type="component" value="Chromosome"/>
</dbReference>
<organism evidence="4 5">
    <name type="scientific">Fulvitalea axinellae</name>
    <dbReference type="NCBI Taxonomy" id="1182444"/>
    <lineage>
        <taxon>Bacteria</taxon>
        <taxon>Pseudomonadati</taxon>
        <taxon>Bacteroidota</taxon>
        <taxon>Cytophagia</taxon>
        <taxon>Cytophagales</taxon>
        <taxon>Persicobacteraceae</taxon>
        <taxon>Fulvitalea</taxon>
    </lineage>
</organism>